<keyword evidence="8" id="KW-1185">Reference proteome</keyword>
<dbReference type="InterPro" id="IPR011250">
    <property type="entry name" value="OMP/PagP_B-barrel"/>
</dbReference>
<proteinExistence type="inferred from homology"/>
<dbReference type="Gene3D" id="2.40.128.90">
    <property type="entry name" value="OMPT-like"/>
    <property type="match status" value="1"/>
</dbReference>
<dbReference type="SUPFAM" id="SSF56925">
    <property type="entry name" value="OMPA-like"/>
    <property type="match status" value="3"/>
</dbReference>
<dbReference type="Proteomes" id="UP000289200">
    <property type="component" value="Unassembled WGS sequence"/>
</dbReference>
<comment type="caution">
    <text evidence="7">The sequence shown here is derived from an EMBL/GenBank/DDBJ whole genome shotgun (WGS) entry which is preliminary data.</text>
</comment>
<evidence type="ECO:0000313" key="8">
    <source>
        <dbReference type="Proteomes" id="UP000289200"/>
    </source>
</evidence>
<comment type="subcellular location">
    <subcellularLocation>
        <location evidence="1">Cell outer membrane</location>
    </subcellularLocation>
</comment>
<evidence type="ECO:0000256" key="4">
    <source>
        <dbReference type="ARBA" id="ARBA00023237"/>
    </source>
</evidence>
<feature type="domain" description="Outer membrane protein beta-barrel" evidence="6">
    <location>
        <begin position="539"/>
        <end position="747"/>
    </location>
</feature>
<protein>
    <recommendedName>
        <fullName evidence="6">Outer membrane protein beta-barrel domain-containing protein</fullName>
    </recommendedName>
</protein>
<dbReference type="Pfam" id="PF13505">
    <property type="entry name" value="OMP_b-brl"/>
    <property type="match status" value="3"/>
</dbReference>
<dbReference type="InterPro" id="IPR027385">
    <property type="entry name" value="Beta-barrel_OMP"/>
</dbReference>
<dbReference type="PANTHER" id="PTHR34001">
    <property type="entry name" value="BLL7405 PROTEIN"/>
    <property type="match status" value="1"/>
</dbReference>
<keyword evidence="2" id="KW-0732">Signal</keyword>
<dbReference type="EMBL" id="UWOC01000172">
    <property type="protein sequence ID" value="VCU10572.1"/>
    <property type="molecule type" value="Genomic_DNA"/>
</dbReference>
<dbReference type="GO" id="GO:0009279">
    <property type="term" value="C:cell outer membrane"/>
    <property type="evidence" value="ECO:0007669"/>
    <property type="project" value="UniProtKB-SubCell"/>
</dbReference>
<feature type="domain" description="Outer membrane protein beta-barrel" evidence="6">
    <location>
        <begin position="24"/>
        <end position="199"/>
    </location>
</feature>
<dbReference type="PANTHER" id="PTHR34001:SF3">
    <property type="entry name" value="BLL7405 PROTEIN"/>
    <property type="match status" value="1"/>
</dbReference>
<gene>
    <name evidence="7" type="ORF">RHODGE_RHODGE_03772</name>
</gene>
<reference evidence="8" key="1">
    <citation type="submission" date="2018-10" db="EMBL/GenBank/DDBJ databases">
        <authorList>
            <person name="Peiro R."/>
            <person name="Begona"/>
            <person name="Cbmso G."/>
            <person name="Lopez M."/>
            <person name="Gonzalez S."/>
            <person name="Sacristan E."/>
            <person name="Castillo E."/>
        </authorList>
    </citation>
    <scope>NUCLEOTIDE SEQUENCE [LARGE SCALE GENOMIC DNA]</scope>
</reference>
<evidence type="ECO:0000259" key="6">
    <source>
        <dbReference type="Pfam" id="PF13505"/>
    </source>
</evidence>
<accession>A0A3S4CJA4</accession>
<feature type="domain" description="Outer membrane protein beta-barrel" evidence="6">
    <location>
        <begin position="770"/>
        <end position="974"/>
    </location>
</feature>
<dbReference type="InterPro" id="IPR020080">
    <property type="entry name" value="OM_adhesin/peptidase_omptin"/>
</dbReference>
<keyword evidence="4" id="KW-0998">Cell outer membrane</keyword>
<evidence type="ECO:0000256" key="3">
    <source>
        <dbReference type="ARBA" id="ARBA00023136"/>
    </source>
</evidence>
<evidence type="ECO:0000256" key="1">
    <source>
        <dbReference type="ARBA" id="ARBA00004442"/>
    </source>
</evidence>
<evidence type="ECO:0000256" key="2">
    <source>
        <dbReference type="ARBA" id="ARBA00022729"/>
    </source>
</evidence>
<dbReference type="GO" id="GO:0004190">
    <property type="term" value="F:aspartic-type endopeptidase activity"/>
    <property type="evidence" value="ECO:0007669"/>
    <property type="project" value="InterPro"/>
</dbReference>
<organism evidence="7 8">
    <name type="scientific">Rhodoplanes serenus</name>
    <dbReference type="NCBI Taxonomy" id="200615"/>
    <lineage>
        <taxon>Bacteria</taxon>
        <taxon>Pseudomonadati</taxon>
        <taxon>Pseudomonadota</taxon>
        <taxon>Alphaproteobacteria</taxon>
        <taxon>Hyphomicrobiales</taxon>
        <taxon>Nitrobacteraceae</taxon>
        <taxon>Rhodoplanes</taxon>
    </lineage>
</organism>
<dbReference type="Gene3D" id="2.40.160.20">
    <property type="match status" value="3"/>
</dbReference>
<dbReference type="SUPFAM" id="SSF69917">
    <property type="entry name" value="OMPT-like"/>
    <property type="match status" value="1"/>
</dbReference>
<keyword evidence="3" id="KW-0472">Membrane</keyword>
<dbReference type="InterPro" id="IPR053724">
    <property type="entry name" value="OMP_A26_sf"/>
</dbReference>
<name>A0A3S4CJA4_9BRAD</name>
<evidence type="ECO:0000313" key="7">
    <source>
        <dbReference type="EMBL" id="VCU10572.1"/>
    </source>
</evidence>
<comment type="similarity">
    <text evidence="5">Belongs to the Omp25/RopB family.</text>
</comment>
<dbReference type="InterPro" id="IPR051692">
    <property type="entry name" value="OMP-like"/>
</dbReference>
<sequence>MFSVVVAGTLPAGAADLPARLPVAAAPALWSWTGLYVGTHAGNAWNRTAWLSGTDEFAALTRFSGTGTAGGAFGGAQIGYNHQIGAWVLGGELEGSLADLDGNARCAEARAVCNTRIDAMGTLTGRIGRTFDNVLLYARAGGAYAHVEHIVTAYDADNPAKGDAHRLGWTVGGGVEYAVSPMWSAKLEYDYLRFGADQVTVSEPGGSAGVDTRHEIHRVKVGLNRRLGWGLPGLPATGSAAGFPVKAAPPAVPAWTIEVGSRVWYSEGRYQKDLMDNVNPSRLNSRLSYNDMTGIAGETFGRFDHRSGLFVKGNFGAGALTGGTLHDEDFPSEVLYSNTVSQMKDGRMRYAGADVGWNVLAGPSGKLGAYVGYRYFHERGNGFGCAQIAGDVTCAPAVPTTFLGLSETETWRGVAVGLNSQLQLTDRVRLEVDGAVVPYASRNGYDNHWYRADINPQIESGHGWGAQVEAILSYAVTPQWSVGIGGRYWYYTTTDARTQFPGEATDSPMKYTAERWGGFLQASYTFDSTGGAAALPAAPAGVLKAPAAATAGWSWTGLYVGAHAGAAWGRTEWTTATGTGREMWNDVDGVVAGGQIGADYQIGAWVVGVEGSWSWSDLDGNAPCGQGQTYTCHVRADGLGLLTGRLGWAFGNVLLYSKAGVAWLRTSHEMLYNQIPNIYTADTTRTGWTIGSGLEFGLAPNWTAKVEYNWSDFGSRSVAMTDQFGGVIPVDLKQTVQDVRLGVNYRFGQTGTVVPTRAARPFAGLIGGPAVNWTGLYAGLHLGAGRSNEDWSNPFGPQVFGDDIGSGGWLAGGQVGYNLQIGSLVLGAEADVSAAHLDGTNTCFVGLSPVIGGVDCRSQVDALATITGRAGWAFDRSLVYAKGGAAWARETRELNLVGVGGTVHEATSDRWGWTIGGGIEHAVLPSVSVKLEYNYVALGDDAVGFGLPPGFAVVDNRTVSQDVHVAKLGVNYRFTTPVLVQAKY</sequence>
<dbReference type="AlphaFoldDB" id="A0A3S4CJA4"/>
<evidence type="ECO:0000256" key="5">
    <source>
        <dbReference type="ARBA" id="ARBA00038306"/>
    </source>
</evidence>